<feature type="compositionally biased region" description="Low complexity" evidence="2">
    <location>
        <begin position="807"/>
        <end position="825"/>
    </location>
</feature>
<dbReference type="AlphaFoldDB" id="A0A2A9MNI8"/>
<evidence type="ECO:0000256" key="2">
    <source>
        <dbReference type="SAM" id="MobiDB-lite"/>
    </source>
</evidence>
<evidence type="ECO:0000256" key="1">
    <source>
        <dbReference type="PROSITE-ProRule" id="PRU00723"/>
    </source>
</evidence>
<feature type="domain" description="C3H1-type" evidence="3">
    <location>
        <begin position="14"/>
        <end position="42"/>
    </location>
</feature>
<proteinExistence type="predicted"/>
<feature type="compositionally biased region" description="Polar residues" evidence="2">
    <location>
        <begin position="465"/>
        <end position="475"/>
    </location>
</feature>
<dbReference type="RefSeq" id="XP_029221795.1">
    <property type="nucleotide sequence ID" value="XM_029358883.1"/>
</dbReference>
<dbReference type="Proteomes" id="UP000224006">
    <property type="component" value="Chromosome I"/>
</dbReference>
<dbReference type="VEuPathDB" id="ToxoDB:BESB_001280"/>
<keyword evidence="1" id="KW-0479">Metal-binding</keyword>
<dbReference type="GO" id="GO:0008270">
    <property type="term" value="F:zinc ion binding"/>
    <property type="evidence" value="ECO:0007669"/>
    <property type="project" value="UniProtKB-KW"/>
</dbReference>
<feature type="region of interest" description="Disordered" evidence="2">
    <location>
        <begin position="462"/>
        <end position="495"/>
    </location>
</feature>
<evidence type="ECO:0000313" key="4">
    <source>
        <dbReference type="EMBL" id="PFH37786.1"/>
    </source>
</evidence>
<feature type="region of interest" description="Disordered" evidence="2">
    <location>
        <begin position="807"/>
        <end position="845"/>
    </location>
</feature>
<feature type="zinc finger region" description="C3H1-type" evidence="1">
    <location>
        <begin position="14"/>
        <end position="42"/>
    </location>
</feature>
<organism evidence="4 5">
    <name type="scientific">Besnoitia besnoiti</name>
    <name type="common">Apicomplexan protozoan</name>
    <dbReference type="NCBI Taxonomy" id="94643"/>
    <lineage>
        <taxon>Eukaryota</taxon>
        <taxon>Sar</taxon>
        <taxon>Alveolata</taxon>
        <taxon>Apicomplexa</taxon>
        <taxon>Conoidasida</taxon>
        <taxon>Coccidia</taxon>
        <taxon>Eucoccidiorida</taxon>
        <taxon>Eimeriorina</taxon>
        <taxon>Sarcocystidae</taxon>
        <taxon>Besnoitia</taxon>
    </lineage>
</organism>
<dbReference type="SMART" id="SM00356">
    <property type="entry name" value="ZnF_C3H1"/>
    <property type="match status" value="3"/>
</dbReference>
<comment type="caution">
    <text evidence="4">The sequence shown here is derived from an EMBL/GenBank/DDBJ whole genome shotgun (WGS) entry which is preliminary data.</text>
</comment>
<dbReference type="InterPro" id="IPR000571">
    <property type="entry name" value="Znf_CCCH"/>
</dbReference>
<feature type="region of interest" description="Disordered" evidence="2">
    <location>
        <begin position="539"/>
        <end position="567"/>
    </location>
</feature>
<dbReference type="GeneID" id="40305191"/>
<keyword evidence="1" id="KW-0863">Zinc-finger</keyword>
<dbReference type="OrthoDB" id="20534at2759"/>
<feature type="zinc finger region" description="C3H1-type" evidence="1">
    <location>
        <begin position="74"/>
        <end position="108"/>
    </location>
</feature>
<feature type="compositionally biased region" description="Low complexity" evidence="2">
    <location>
        <begin position="476"/>
        <end position="488"/>
    </location>
</feature>
<accession>A0A2A9MNI8</accession>
<dbReference type="PROSITE" id="PS50103">
    <property type="entry name" value="ZF_C3H1"/>
    <property type="match status" value="2"/>
</dbReference>
<dbReference type="KEGG" id="bbes:BESB_001280"/>
<gene>
    <name evidence="4" type="ORF">BESB_001280</name>
</gene>
<sequence length="845" mass="90846">MACAPLLTEDDLLRFRTKACLRLAQGSCSFGLDRCQYCHSSVWTRRPPFFPLGAYHQQRNSGHDRHPTTVALLRYLPVACSNVIVSDGSITAVPCPRGQNCPFSHSRDEIVYHPLLYKTEECEDYETSRCGVYYCWKTHNAKERRKPPKLKLGLVKGIEVQVFYPGITVVQVNAPGQKSTCGSGKLSEVLKGCVGGQGKAVSRRARGGPSKKDYQQVASNCLFTCRNLMKNAANFPSAGESAFASIYGASAPMHMRQPPPPPARSSSFACDNIGVAWDDRRQMVDSSALMEFVTAEASVRVADFQDLEHVIRGSVNDKGSEKCQRMIAEVLRRSNATPGTNADISARAPPAEEDESAYRCATIGNTAAFIAMMVLQANKVLATKGETANGDYRIEENYGKKLAELGSEEGSAGRDVLGYLGSAVVSPSPYSSTVQGDESCMEMGHLTSDHSYAVTRANSEGELPLSSSFRRSQQGSEQSYSRSLSTSRKSADSTCEGTAAIMGSNYKHEMTEDEGMPSVEMACCGGEWIQRACESGAHAWSDTSSDDPAAGEYGHARALPPKPHSPFLEPVTGNLAGFQASHVYTDSVMDSGPSPADLFTPSTSILVDSSRESAADITSLPFHLRIFSDRDRGKGYGVREDGDAAEPHHSKLNGDRRKVAFSELRASGGLAGDHEISPVQELLAQQHARDGGVGTAACSVPIMHGQHDDGGTGEVGECRGCLEEAGTRLRQAVNALDLIREGQAGKLRKDLLMHVAKELLELVADGETQTTSQTQSQAWYPTGAPFELLPRVRTSDDAEGHSVMMAGLLSPSSSAPGAGAPWSSAAKKRVDGPSPVMDVSHNTVW</sequence>
<evidence type="ECO:0000259" key="3">
    <source>
        <dbReference type="PROSITE" id="PS50103"/>
    </source>
</evidence>
<feature type="domain" description="C3H1-type" evidence="3">
    <location>
        <begin position="74"/>
        <end position="108"/>
    </location>
</feature>
<reference evidence="4 5" key="1">
    <citation type="submission" date="2017-09" db="EMBL/GenBank/DDBJ databases">
        <title>Genome sequencing of Besnoitia besnoiti strain Bb-Ger1.</title>
        <authorList>
            <person name="Schares G."/>
            <person name="Venepally P."/>
            <person name="Lorenzi H.A."/>
        </authorList>
    </citation>
    <scope>NUCLEOTIDE SEQUENCE [LARGE SCALE GENOMIC DNA]</scope>
    <source>
        <strain evidence="4 5">Bb-Ger1</strain>
    </source>
</reference>
<name>A0A2A9MNI8_BESBE</name>
<evidence type="ECO:0000313" key="5">
    <source>
        <dbReference type="Proteomes" id="UP000224006"/>
    </source>
</evidence>
<keyword evidence="5" id="KW-1185">Reference proteome</keyword>
<keyword evidence="1" id="KW-0862">Zinc</keyword>
<dbReference type="EMBL" id="NWUJ01000001">
    <property type="protein sequence ID" value="PFH37786.1"/>
    <property type="molecule type" value="Genomic_DNA"/>
</dbReference>
<protein>
    <recommendedName>
        <fullName evidence="3">C3H1-type domain-containing protein</fullName>
    </recommendedName>
</protein>